<dbReference type="EMBL" id="KE524585">
    <property type="protein sequence ID" value="KFB35553.1"/>
    <property type="molecule type" value="Genomic_DNA"/>
</dbReference>
<dbReference type="Proteomes" id="UP000030765">
    <property type="component" value="Unassembled WGS sequence"/>
</dbReference>
<reference evidence="3" key="2">
    <citation type="submission" date="2020-05" db="UniProtKB">
        <authorList>
            <consortium name="EnsemblMetazoa"/>
        </authorList>
    </citation>
    <scope>IDENTIFICATION</scope>
</reference>
<feature type="compositionally biased region" description="Polar residues" evidence="1">
    <location>
        <begin position="59"/>
        <end position="71"/>
    </location>
</feature>
<name>A0A084VC59_ANOSI</name>
<dbReference type="EMBL" id="ATLV01010512">
    <property type="status" value="NOT_ANNOTATED_CDS"/>
    <property type="molecule type" value="Genomic_DNA"/>
</dbReference>
<protein>
    <submittedName>
        <fullName evidence="2 3">Uncharacterized protein</fullName>
    </submittedName>
</protein>
<dbReference type="VEuPathDB" id="VectorBase:ASIC002391"/>
<keyword evidence="4" id="KW-1185">Reference proteome</keyword>
<gene>
    <name evidence="2" type="ORF">ZHAS_00002391</name>
</gene>
<feature type="region of interest" description="Disordered" evidence="1">
    <location>
        <begin position="44"/>
        <end position="71"/>
    </location>
</feature>
<organism evidence="2">
    <name type="scientific">Anopheles sinensis</name>
    <name type="common">Mosquito</name>
    <dbReference type="NCBI Taxonomy" id="74873"/>
    <lineage>
        <taxon>Eukaryota</taxon>
        <taxon>Metazoa</taxon>
        <taxon>Ecdysozoa</taxon>
        <taxon>Arthropoda</taxon>
        <taxon>Hexapoda</taxon>
        <taxon>Insecta</taxon>
        <taxon>Pterygota</taxon>
        <taxon>Neoptera</taxon>
        <taxon>Endopterygota</taxon>
        <taxon>Diptera</taxon>
        <taxon>Nematocera</taxon>
        <taxon>Culicoidea</taxon>
        <taxon>Culicidae</taxon>
        <taxon>Anophelinae</taxon>
        <taxon>Anopheles</taxon>
    </lineage>
</organism>
<dbReference type="EnsemblMetazoa" id="ASIC002391-RA">
    <property type="protein sequence ID" value="ASIC002391-PA"/>
    <property type="gene ID" value="ASIC002391"/>
</dbReference>
<dbReference type="AlphaFoldDB" id="A0A084VC59"/>
<evidence type="ECO:0000256" key="1">
    <source>
        <dbReference type="SAM" id="MobiDB-lite"/>
    </source>
</evidence>
<evidence type="ECO:0000313" key="4">
    <source>
        <dbReference type="Proteomes" id="UP000030765"/>
    </source>
</evidence>
<evidence type="ECO:0000313" key="2">
    <source>
        <dbReference type="EMBL" id="KFB35553.1"/>
    </source>
</evidence>
<evidence type="ECO:0000313" key="3">
    <source>
        <dbReference type="EnsemblMetazoa" id="ASIC002391-PA"/>
    </source>
</evidence>
<reference evidence="2 4" key="1">
    <citation type="journal article" date="2014" name="BMC Genomics">
        <title>Genome sequence of Anopheles sinensis provides insight into genetics basis of mosquito competence for malaria parasites.</title>
        <authorList>
            <person name="Zhou D."/>
            <person name="Zhang D."/>
            <person name="Ding G."/>
            <person name="Shi L."/>
            <person name="Hou Q."/>
            <person name="Ye Y."/>
            <person name="Xu Y."/>
            <person name="Zhou H."/>
            <person name="Xiong C."/>
            <person name="Li S."/>
            <person name="Yu J."/>
            <person name="Hong S."/>
            <person name="Yu X."/>
            <person name="Zou P."/>
            <person name="Chen C."/>
            <person name="Chang X."/>
            <person name="Wang W."/>
            <person name="Lv Y."/>
            <person name="Sun Y."/>
            <person name="Ma L."/>
            <person name="Shen B."/>
            <person name="Zhu C."/>
        </authorList>
    </citation>
    <scope>NUCLEOTIDE SEQUENCE [LARGE SCALE GENOMIC DNA]</scope>
</reference>
<proteinExistence type="predicted"/>
<accession>A0A084VC59</accession>
<sequence length="71" mass="7722">MGRLAKVRRNRFGDYEIAKNPTAILPMDSRRSALVSYRLKLGNAGRKGAMPTGRPASATLESAISTRRSSS</sequence>